<comment type="domain">
    <text evidence="3">2 residues (Tyr-75 and Arg-78) present in a large hydrophobic pocket are probably involved in substrate specificity. They are important for desuccinylation activity, but dispensable for deacetylation activity.</text>
</comment>
<comment type="caution">
    <text evidence="6">The sequence shown here is derived from an EMBL/GenBank/DDBJ whole genome shotgun (WGS) entry which is preliminary data.</text>
</comment>
<dbReference type="InterPro" id="IPR026590">
    <property type="entry name" value="Ssirtuin_cat_dom"/>
</dbReference>
<proteinExistence type="inferred from homology"/>
<dbReference type="PROSITE" id="PS50305">
    <property type="entry name" value="SIRTUIN"/>
    <property type="match status" value="1"/>
</dbReference>
<dbReference type="HAMAP" id="MF_01121">
    <property type="entry name" value="Sirtuin_ClassIII"/>
    <property type="match status" value="1"/>
</dbReference>
<dbReference type="Gene3D" id="3.30.1600.10">
    <property type="entry name" value="SIR2/SIRT2 'Small Domain"/>
    <property type="match status" value="1"/>
</dbReference>
<evidence type="ECO:0000256" key="3">
    <source>
        <dbReference type="HAMAP-Rule" id="MF_01121"/>
    </source>
</evidence>
<evidence type="ECO:0000256" key="2">
    <source>
        <dbReference type="ARBA" id="ARBA00023027"/>
    </source>
</evidence>
<dbReference type="Pfam" id="PF02146">
    <property type="entry name" value="SIR2"/>
    <property type="match status" value="1"/>
</dbReference>
<feature type="binding site" evidence="3">
    <location>
        <position position="78"/>
    </location>
    <ligand>
        <name>substrate</name>
    </ligand>
</feature>
<evidence type="ECO:0000313" key="6">
    <source>
        <dbReference type="EMBL" id="NKY02540.1"/>
    </source>
</evidence>
<evidence type="ECO:0000256" key="4">
    <source>
        <dbReference type="PROSITE-ProRule" id="PRU00236"/>
    </source>
</evidence>
<comment type="catalytic activity">
    <reaction evidence="3">
        <text>N(6)-acetyl-L-lysyl-[protein] + NAD(+) + H2O = 2''-O-acetyl-ADP-D-ribose + nicotinamide + L-lysyl-[protein]</text>
        <dbReference type="Rhea" id="RHEA:43636"/>
        <dbReference type="Rhea" id="RHEA-COMP:9752"/>
        <dbReference type="Rhea" id="RHEA-COMP:10731"/>
        <dbReference type="ChEBI" id="CHEBI:15377"/>
        <dbReference type="ChEBI" id="CHEBI:17154"/>
        <dbReference type="ChEBI" id="CHEBI:29969"/>
        <dbReference type="ChEBI" id="CHEBI:57540"/>
        <dbReference type="ChEBI" id="CHEBI:61930"/>
        <dbReference type="ChEBI" id="CHEBI:83767"/>
        <dbReference type="EC" id="2.3.1.286"/>
    </reaction>
</comment>
<feature type="binding site" evidence="3">
    <location>
        <position position="75"/>
    </location>
    <ligand>
        <name>substrate</name>
    </ligand>
</feature>
<dbReference type="CDD" id="cd01412">
    <property type="entry name" value="SIRT5_Af1_CobB"/>
    <property type="match status" value="1"/>
</dbReference>
<evidence type="ECO:0000313" key="7">
    <source>
        <dbReference type="Proteomes" id="UP000563898"/>
    </source>
</evidence>
<feature type="binding site" evidence="3">
    <location>
        <begin position="116"/>
        <end position="119"/>
    </location>
    <ligand>
        <name>NAD(+)</name>
        <dbReference type="ChEBI" id="CHEBI:57540"/>
    </ligand>
</feature>
<comment type="catalytic activity">
    <reaction evidence="3">
        <text>N(6)-succinyl-L-lysyl-[protein] + NAD(+) + H2O = 2''-O-succinyl-ADP-D-ribose + nicotinamide + L-lysyl-[protein]</text>
        <dbReference type="Rhea" id="RHEA:47668"/>
        <dbReference type="Rhea" id="RHEA-COMP:9752"/>
        <dbReference type="Rhea" id="RHEA-COMP:11877"/>
        <dbReference type="ChEBI" id="CHEBI:15377"/>
        <dbReference type="ChEBI" id="CHEBI:17154"/>
        <dbReference type="ChEBI" id="CHEBI:29969"/>
        <dbReference type="ChEBI" id="CHEBI:57540"/>
        <dbReference type="ChEBI" id="CHEBI:87830"/>
        <dbReference type="ChEBI" id="CHEBI:87832"/>
    </reaction>
</comment>
<dbReference type="InterPro" id="IPR050134">
    <property type="entry name" value="NAD-dep_sirtuin_deacylases"/>
</dbReference>
<keyword evidence="3 4" id="KW-0862">Zinc</keyword>
<gene>
    <name evidence="3" type="primary">cobB</name>
    <name evidence="6" type="ORF">HGA05_13235</name>
</gene>
<feature type="binding site" evidence="3 4">
    <location>
        <position position="174"/>
    </location>
    <ligand>
        <name>Zn(2+)</name>
        <dbReference type="ChEBI" id="CHEBI:29105"/>
    </ligand>
</feature>
<accession>A0A846WP27</accession>
<comment type="caution">
    <text evidence="3">Lacks conserved residue(s) required for the propagation of feature annotation.</text>
</comment>
<dbReference type="GO" id="GO:0005737">
    <property type="term" value="C:cytoplasm"/>
    <property type="evidence" value="ECO:0007669"/>
    <property type="project" value="UniProtKB-SubCell"/>
</dbReference>
<dbReference type="InterPro" id="IPR026591">
    <property type="entry name" value="Sirtuin_cat_small_dom_sf"/>
</dbReference>
<comment type="function">
    <text evidence="3">NAD-dependent lysine deacetylase and desuccinylase that specifically removes acetyl and succinyl groups on target proteins. Modulates the activities of several proteins which are inactive in their acylated form.</text>
</comment>
<feature type="binding site" evidence="3">
    <location>
        <position position="258"/>
    </location>
    <ligand>
        <name>NAD(+)</name>
        <dbReference type="ChEBI" id="CHEBI:57540"/>
    </ligand>
</feature>
<dbReference type="EC" id="2.3.1.286" evidence="3"/>
<keyword evidence="1" id="KW-0808">Transferase</keyword>
<comment type="subcellular location">
    <subcellularLocation>
        <location evidence="3">Cytoplasm</location>
    </subcellularLocation>
</comment>
<dbReference type="InterPro" id="IPR029035">
    <property type="entry name" value="DHS-like_NAD/FAD-binding_dom"/>
</dbReference>
<dbReference type="NCBIfam" id="NF001753">
    <property type="entry name" value="PRK00481.1-3"/>
    <property type="match status" value="1"/>
</dbReference>
<dbReference type="InterPro" id="IPR003000">
    <property type="entry name" value="Sirtuin"/>
</dbReference>
<dbReference type="InterPro" id="IPR027546">
    <property type="entry name" value="Sirtuin_class_III"/>
</dbReference>
<comment type="cofactor">
    <cofactor evidence="3">
        <name>Zn(2+)</name>
        <dbReference type="ChEBI" id="CHEBI:29105"/>
    </cofactor>
    <text evidence="3">Binds 1 zinc ion per subunit.</text>
</comment>
<dbReference type="PANTHER" id="PTHR11085">
    <property type="entry name" value="NAD-DEPENDENT PROTEIN DEACYLASE SIRTUIN-5, MITOCHONDRIAL-RELATED"/>
    <property type="match status" value="1"/>
</dbReference>
<evidence type="ECO:0000256" key="1">
    <source>
        <dbReference type="ARBA" id="ARBA00022679"/>
    </source>
</evidence>
<feature type="binding site" evidence="3 4">
    <location>
        <position position="177"/>
    </location>
    <ligand>
        <name>Zn(2+)</name>
        <dbReference type="ChEBI" id="CHEBI:29105"/>
    </ligand>
</feature>
<dbReference type="GO" id="GO:0070403">
    <property type="term" value="F:NAD+ binding"/>
    <property type="evidence" value="ECO:0007669"/>
    <property type="project" value="UniProtKB-UniRule"/>
</dbReference>
<protein>
    <recommendedName>
        <fullName evidence="3">NAD-dependent protein deacylase</fullName>
        <ecNumber evidence="3">2.3.1.286</ecNumber>
    </recommendedName>
    <alternativeName>
        <fullName evidence="3">Regulatory protein SIR2 homolog</fullName>
    </alternativeName>
</protein>
<dbReference type="SUPFAM" id="SSF52467">
    <property type="entry name" value="DHS-like NAD/FAD-binding domain"/>
    <property type="match status" value="1"/>
</dbReference>
<dbReference type="PANTHER" id="PTHR11085:SF4">
    <property type="entry name" value="NAD-DEPENDENT PROTEIN DEACYLASE"/>
    <property type="match status" value="1"/>
</dbReference>
<feature type="binding site" evidence="3 4">
    <location>
        <position position="142"/>
    </location>
    <ligand>
        <name>Zn(2+)</name>
        <dbReference type="ChEBI" id="CHEBI:29105"/>
    </ligand>
</feature>
<evidence type="ECO:0000259" key="5">
    <source>
        <dbReference type="PROSITE" id="PS50305"/>
    </source>
</evidence>
<name>A0A846WP27_9ACTN</name>
<dbReference type="GO" id="GO:0008270">
    <property type="term" value="F:zinc ion binding"/>
    <property type="evidence" value="ECO:0007669"/>
    <property type="project" value="UniProtKB-UniRule"/>
</dbReference>
<feature type="binding site" evidence="3">
    <location>
        <begin position="214"/>
        <end position="216"/>
    </location>
    <ligand>
        <name>NAD(+)</name>
        <dbReference type="ChEBI" id="CHEBI:57540"/>
    </ligand>
</feature>
<sequence>MTDEHRGEPLIPPEVTEIVRAAEWVTVFSGAGMSAESGIPTFRDVRTGLWENFDPTTLATPQAWRDDPALVWGWYQWRAGQVRRREPNAGHRALAELRHAGRAAGDDPRAVMVVTQNVDDLHERGGTPVTSHLHGSLFAPRCSRCGHRFTETDPIDVADPEVTGELPRVEPPRCPVCGELVRPGVVWFGEPLPAQEWQRADAAFRATDVVLVIGTSGIVYPAASLPERAAAAGIPVIEINPEPSALTPSVQQRIPVGAAVALPALVQALEVPPTRLR</sequence>
<reference evidence="6 7" key="1">
    <citation type="submission" date="2020-04" db="EMBL/GenBank/DDBJ databases">
        <title>MicrobeNet Type strains.</title>
        <authorList>
            <person name="Nicholson A.C."/>
        </authorList>
    </citation>
    <scope>NUCLEOTIDE SEQUENCE [LARGE SCALE GENOMIC DNA]</scope>
    <source>
        <strain evidence="6 7">ATCC BAA-14</strain>
    </source>
</reference>
<dbReference type="Gene3D" id="3.40.50.1220">
    <property type="entry name" value="TPP-binding domain"/>
    <property type="match status" value="1"/>
</dbReference>
<comment type="similarity">
    <text evidence="3">Belongs to the sirtuin family. Class III subfamily.</text>
</comment>
<feature type="active site" description="Proton acceptor" evidence="3 4">
    <location>
        <position position="134"/>
    </location>
</feature>
<organism evidence="6 7">
    <name type="scientific">Gordonia polyisoprenivorans</name>
    <dbReference type="NCBI Taxonomy" id="84595"/>
    <lineage>
        <taxon>Bacteria</taxon>
        <taxon>Bacillati</taxon>
        <taxon>Actinomycetota</taxon>
        <taxon>Actinomycetes</taxon>
        <taxon>Mycobacteriales</taxon>
        <taxon>Gordoniaceae</taxon>
        <taxon>Gordonia</taxon>
    </lineage>
</organism>
<feature type="binding site" evidence="3">
    <location>
        <begin position="240"/>
        <end position="242"/>
    </location>
    <ligand>
        <name>NAD(+)</name>
        <dbReference type="ChEBI" id="CHEBI:57540"/>
    </ligand>
</feature>
<dbReference type="GO" id="GO:0017136">
    <property type="term" value="F:histone deacetylase activity, NAD-dependent"/>
    <property type="evidence" value="ECO:0007669"/>
    <property type="project" value="TreeGrafter"/>
</dbReference>
<dbReference type="GO" id="GO:0036054">
    <property type="term" value="F:protein-malonyllysine demalonylase activity"/>
    <property type="evidence" value="ECO:0007669"/>
    <property type="project" value="InterPro"/>
</dbReference>
<keyword evidence="2 3" id="KW-0520">NAD</keyword>
<dbReference type="AlphaFoldDB" id="A0A846WP27"/>
<keyword evidence="3 4" id="KW-0479">Metal-binding</keyword>
<dbReference type="Proteomes" id="UP000563898">
    <property type="component" value="Unassembled WGS sequence"/>
</dbReference>
<dbReference type="RefSeq" id="WP_006371529.1">
    <property type="nucleotide sequence ID" value="NZ_CP085887.1"/>
</dbReference>
<dbReference type="GO" id="GO:0036055">
    <property type="term" value="F:protein-succinyllysine desuccinylase activity"/>
    <property type="evidence" value="ECO:0007669"/>
    <property type="project" value="UniProtKB-UniRule"/>
</dbReference>
<feature type="domain" description="Deacetylase sirtuin-type" evidence="5">
    <location>
        <begin position="1"/>
        <end position="272"/>
    </location>
</feature>
<dbReference type="EMBL" id="JAAXPC010000007">
    <property type="protein sequence ID" value="NKY02540.1"/>
    <property type="molecule type" value="Genomic_DNA"/>
</dbReference>
<feature type="binding site" evidence="3 4">
    <location>
        <position position="145"/>
    </location>
    <ligand>
        <name>Zn(2+)</name>
        <dbReference type="ChEBI" id="CHEBI:29105"/>
    </ligand>
</feature>
<keyword evidence="3" id="KW-0963">Cytoplasm</keyword>